<keyword evidence="3 6" id="KW-0731">Sigma factor</keyword>
<dbReference type="NCBIfam" id="NF008888">
    <property type="entry name" value="PRK11922.1"/>
    <property type="match status" value="1"/>
</dbReference>
<keyword evidence="4 6" id="KW-0238">DNA-binding</keyword>
<sequence>MTAARAGDEAAIRELVRRLNPRLFRVARGIARSDAEAEEIVQESYLAAFGGLAAFRGEARFSTWITRIAVNAALQRSRRAQADPAHEGYDTVTESDVTRDTVLPFPGGGAAQPEAEAGRRQVREMLEQAVAELPPELRIVFLLREAEGMSTLAVARDLALNPVTVKTRLFRARQRLRRAIERRLQGGFDAIFPFAGRRCAALADRVIAALPPPQPGTDERSL</sequence>
<comment type="similarity">
    <text evidence="1 6">Belongs to the sigma-70 factor family. ECF subfamily.</text>
</comment>
<dbReference type="PANTHER" id="PTHR43133:SF51">
    <property type="entry name" value="RNA POLYMERASE SIGMA FACTOR"/>
    <property type="match status" value="1"/>
</dbReference>
<dbReference type="InterPro" id="IPR014284">
    <property type="entry name" value="RNA_pol_sigma-70_dom"/>
</dbReference>
<name>A0ABQ6LS71_9RHOB</name>
<dbReference type="Pfam" id="PF04542">
    <property type="entry name" value="Sigma70_r2"/>
    <property type="match status" value="1"/>
</dbReference>
<reference evidence="9 10" key="1">
    <citation type="submission" date="2023-04" db="EMBL/GenBank/DDBJ databases">
        <title>Marinoamorphus aggregata gen. nov., sp. Nov., isolate from tissue of brittle star Ophioplocus japonicus.</title>
        <authorList>
            <person name="Kawano K."/>
            <person name="Sawayama S."/>
            <person name="Nakagawa S."/>
        </authorList>
    </citation>
    <scope>NUCLEOTIDE SEQUENCE [LARGE SCALE GENOMIC DNA]</scope>
    <source>
        <strain evidence="9 10">NKW23</strain>
    </source>
</reference>
<dbReference type="InterPro" id="IPR013324">
    <property type="entry name" value="RNA_pol_sigma_r3/r4-like"/>
</dbReference>
<accession>A0ABQ6LS71</accession>
<dbReference type="SUPFAM" id="SSF88946">
    <property type="entry name" value="Sigma2 domain of RNA polymerase sigma factors"/>
    <property type="match status" value="1"/>
</dbReference>
<proteinExistence type="inferred from homology"/>
<dbReference type="InterPro" id="IPR007627">
    <property type="entry name" value="RNA_pol_sigma70_r2"/>
</dbReference>
<dbReference type="EMBL" id="BSYI01000038">
    <property type="protein sequence ID" value="GMG84565.1"/>
    <property type="molecule type" value="Genomic_DNA"/>
</dbReference>
<evidence type="ECO:0000313" key="9">
    <source>
        <dbReference type="EMBL" id="GMG84565.1"/>
    </source>
</evidence>
<dbReference type="Pfam" id="PF08281">
    <property type="entry name" value="Sigma70_r4_2"/>
    <property type="match status" value="1"/>
</dbReference>
<dbReference type="NCBIfam" id="TIGR02937">
    <property type="entry name" value="sigma70-ECF"/>
    <property type="match status" value="1"/>
</dbReference>
<comment type="caution">
    <text evidence="9">The sequence shown here is derived from an EMBL/GenBank/DDBJ whole genome shotgun (WGS) entry which is preliminary data.</text>
</comment>
<dbReference type="SUPFAM" id="SSF88659">
    <property type="entry name" value="Sigma3 and sigma4 domains of RNA polymerase sigma factors"/>
    <property type="match status" value="1"/>
</dbReference>
<dbReference type="Gene3D" id="1.10.1740.10">
    <property type="match status" value="1"/>
</dbReference>
<evidence type="ECO:0000256" key="4">
    <source>
        <dbReference type="ARBA" id="ARBA00023125"/>
    </source>
</evidence>
<protein>
    <recommendedName>
        <fullName evidence="6">RNA polymerase sigma factor</fullName>
    </recommendedName>
</protein>
<keyword evidence="2 6" id="KW-0805">Transcription regulation</keyword>
<feature type="domain" description="RNA polymerase sigma factor 70 region 4 type 2" evidence="8">
    <location>
        <begin position="123"/>
        <end position="176"/>
    </location>
</feature>
<organism evidence="9 10">
    <name type="scientific">Paralimibaculum aggregatum</name>
    <dbReference type="NCBI Taxonomy" id="3036245"/>
    <lineage>
        <taxon>Bacteria</taxon>
        <taxon>Pseudomonadati</taxon>
        <taxon>Pseudomonadota</taxon>
        <taxon>Alphaproteobacteria</taxon>
        <taxon>Rhodobacterales</taxon>
        <taxon>Paracoccaceae</taxon>
        <taxon>Paralimibaculum</taxon>
    </lineage>
</organism>
<dbReference type="Proteomes" id="UP001239909">
    <property type="component" value="Unassembled WGS sequence"/>
</dbReference>
<evidence type="ECO:0000256" key="5">
    <source>
        <dbReference type="ARBA" id="ARBA00023163"/>
    </source>
</evidence>
<dbReference type="InterPro" id="IPR000838">
    <property type="entry name" value="RNA_pol_sigma70_ECF_CS"/>
</dbReference>
<dbReference type="InterPro" id="IPR013249">
    <property type="entry name" value="RNA_pol_sigma70_r4_t2"/>
</dbReference>
<feature type="domain" description="RNA polymerase sigma-70 region 2" evidence="7">
    <location>
        <begin position="15"/>
        <end position="81"/>
    </location>
</feature>
<evidence type="ECO:0000256" key="6">
    <source>
        <dbReference type="RuleBase" id="RU000716"/>
    </source>
</evidence>
<evidence type="ECO:0000259" key="8">
    <source>
        <dbReference type="Pfam" id="PF08281"/>
    </source>
</evidence>
<dbReference type="InterPro" id="IPR039425">
    <property type="entry name" value="RNA_pol_sigma-70-like"/>
</dbReference>
<evidence type="ECO:0000313" key="10">
    <source>
        <dbReference type="Proteomes" id="UP001239909"/>
    </source>
</evidence>
<dbReference type="PANTHER" id="PTHR43133">
    <property type="entry name" value="RNA POLYMERASE ECF-TYPE SIGMA FACTO"/>
    <property type="match status" value="1"/>
</dbReference>
<evidence type="ECO:0000256" key="2">
    <source>
        <dbReference type="ARBA" id="ARBA00023015"/>
    </source>
</evidence>
<dbReference type="Gene3D" id="1.10.10.10">
    <property type="entry name" value="Winged helix-like DNA-binding domain superfamily/Winged helix DNA-binding domain"/>
    <property type="match status" value="1"/>
</dbReference>
<keyword evidence="5 6" id="KW-0804">Transcription</keyword>
<gene>
    <name evidence="9" type="ORF">LNKW23_37810</name>
</gene>
<dbReference type="PROSITE" id="PS01063">
    <property type="entry name" value="SIGMA70_ECF"/>
    <property type="match status" value="1"/>
</dbReference>
<evidence type="ECO:0000259" key="7">
    <source>
        <dbReference type="Pfam" id="PF04542"/>
    </source>
</evidence>
<evidence type="ECO:0000256" key="3">
    <source>
        <dbReference type="ARBA" id="ARBA00023082"/>
    </source>
</evidence>
<dbReference type="InterPro" id="IPR013325">
    <property type="entry name" value="RNA_pol_sigma_r2"/>
</dbReference>
<dbReference type="InterPro" id="IPR036388">
    <property type="entry name" value="WH-like_DNA-bd_sf"/>
</dbReference>
<evidence type="ECO:0000256" key="1">
    <source>
        <dbReference type="ARBA" id="ARBA00010641"/>
    </source>
</evidence>
<dbReference type="CDD" id="cd06171">
    <property type="entry name" value="Sigma70_r4"/>
    <property type="match status" value="1"/>
</dbReference>
<keyword evidence="10" id="KW-1185">Reference proteome</keyword>